<keyword evidence="6 19" id="KW-0031">Aminopeptidase</keyword>
<dbReference type="InterPro" id="IPR037144">
    <property type="entry name" value="Peptidase_M1_pepN_C_sf"/>
</dbReference>
<dbReference type="Gene3D" id="1.10.390.10">
    <property type="entry name" value="Neutral Protease Domain 2"/>
    <property type="match status" value="1"/>
</dbReference>
<dbReference type="FunFam" id="2.60.40.1730:FF:000005">
    <property type="entry name" value="Aminopeptidase N"/>
    <property type="match status" value="1"/>
</dbReference>
<accession>A0A7X0B1E4</accession>
<dbReference type="Pfam" id="PF11940">
    <property type="entry name" value="DUF3458"/>
    <property type="match status" value="1"/>
</dbReference>
<dbReference type="FunFam" id="2.60.40.1840:FF:000001">
    <property type="entry name" value="Aminopeptidase N"/>
    <property type="match status" value="1"/>
</dbReference>
<dbReference type="InterPro" id="IPR001930">
    <property type="entry name" value="Peptidase_M1"/>
</dbReference>
<evidence type="ECO:0000256" key="11">
    <source>
        <dbReference type="ARBA" id="ARBA00023049"/>
    </source>
</evidence>
<dbReference type="Pfam" id="PF17432">
    <property type="entry name" value="DUF3458_C"/>
    <property type="match status" value="1"/>
</dbReference>
<dbReference type="PANTHER" id="PTHR46322:SF1">
    <property type="entry name" value="PUROMYCIN-SENSITIVE AMINOPEPTIDASE"/>
    <property type="match status" value="1"/>
</dbReference>
<dbReference type="FunFam" id="3.30.2010.30:FF:000002">
    <property type="entry name" value="Putative aminopeptidase N"/>
    <property type="match status" value="1"/>
</dbReference>
<dbReference type="PRINTS" id="PR00756">
    <property type="entry name" value="ALADIPTASE"/>
</dbReference>
<keyword evidence="20" id="KW-1185">Reference proteome</keyword>
<evidence type="ECO:0000259" key="16">
    <source>
        <dbReference type="Pfam" id="PF11940"/>
    </source>
</evidence>
<dbReference type="SUPFAM" id="SSF55486">
    <property type="entry name" value="Metalloproteases ('zincins'), catalytic domain"/>
    <property type="match status" value="1"/>
</dbReference>
<evidence type="ECO:0000256" key="6">
    <source>
        <dbReference type="ARBA" id="ARBA00022438"/>
    </source>
</evidence>
<protein>
    <recommendedName>
        <fullName evidence="5 13">Aminopeptidase N</fullName>
        <ecNumber evidence="4 13">3.4.11.2</ecNumber>
    </recommendedName>
</protein>
<dbReference type="EMBL" id="JACIIZ010000014">
    <property type="protein sequence ID" value="MBB6253998.1"/>
    <property type="molecule type" value="Genomic_DNA"/>
</dbReference>
<dbReference type="InterPro" id="IPR014782">
    <property type="entry name" value="Peptidase_M1_dom"/>
</dbReference>
<dbReference type="NCBIfam" id="TIGR02414">
    <property type="entry name" value="pepN_proteo"/>
    <property type="match status" value="1"/>
</dbReference>
<feature type="domain" description="Peptidase M1 membrane alanine aminopeptidase" evidence="15">
    <location>
        <begin position="253"/>
        <end position="462"/>
    </location>
</feature>
<evidence type="ECO:0000259" key="15">
    <source>
        <dbReference type="Pfam" id="PF01433"/>
    </source>
</evidence>
<dbReference type="InterPro" id="IPR035414">
    <property type="entry name" value="Peptidase_M1_pepN_Ig-like"/>
</dbReference>
<dbReference type="GO" id="GO:0006508">
    <property type="term" value="P:proteolysis"/>
    <property type="evidence" value="ECO:0007669"/>
    <property type="project" value="UniProtKB-UniRule"/>
</dbReference>
<evidence type="ECO:0000256" key="8">
    <source>
        <dbReference type="ARBA" id="ARBA00022723"/>
    </source>
</evidence>
<dbReference type="EC" id="3.4.11.2" evidence="4 13"/>
<comment type="function">
    <text evidence="12">Aminopeptidase N is involved in the degradation of intracellular peptides generated by protein breakdown during normal growth as well as in response to nutrient starvation.</text>
</comment>
<name>A0A7X0B1E4_9PROT</name>
<keyword evidence="8" id="KW-0479">Metal-binding</keyword>
<dbReference type="InterPro" id="IPR038438">
    <property type="entry name" value="PepN_Ig-like_sf"/>
</dbReference>
<keyword evidence="7" id="KW-0645">Protease</keyword>
<evidence type="ECO:0000256" key="3">
    <source>
        <dbReference type="ARBA" id="ARBA00010136"/>
    </source>
</evidence>
<dbReference type="InterPro" id="IPR027268">
    <property type="entry name" value="Peptidase_M4/M1_CTD_sf"/>
</dbReference>
<evidence type="ECO:0000256" key="12">
    <source>
        <dbReference type="ARBA" id="ARBA00059739"/>
    </source>
</evidence>
<dbReference type="GO" id="GO:0008237">
    <property type="term" value="F:metallopeptidase activity"/>
    <property type="evidence" value="ECO:0007669"/>
    <property type="project" value="UniProtKB-UniRule"/>
</dbReference>
<keyword evidence="11" id="KW-0482">Metalloprotease</keyword>
<feature type="region of interest" description="Disordered" evidence="14">
    <location>
        <begin position="45"/>
        <end position="71"/>
    </location>
</feature>
<dbReference type="RefSeq" id="WP_184805667.1">
    <property type="nucleotide sequence ID" value="NZ_JACIIZ010000014.1"/>
</dbReference>
<dbReference type="Pfam" id="PF17900">
    <property type="entry name" value="Peptidase_M1_N"/>
    <property type="match status" value="1"/>
</dbReference>
<evidence type="ECO:0000259" key="18">
    <source>
        <dbReference type="Pfam" id="PF17900"/>
    </source>
</evidence>
<dbReference type="CDD" id="cd09600">
    <property type="entry name" value="M1_APN"/>
    <property type="match status" value="1"/>
</dbReference>
<gene>
    <name evidence="19" type="ORF">FHS74_004574</name>
</gene>
<feature type="domain" description="Peptidase M1 alanyl aminopeptidase Ig-like fold" evidence="16">
    <location>
        <begin position="476"/>
        <end position="583"/>
    </location>
</feature>
<dbReference type="InterPro" id="IPR042097">
    <property type="entry name" value="Aminopeptidase_N-like_N_sf"/>
</dbReference>
<evidence type="ECO:0000256" key="13">
    <source>
        <dbReference type="NCBIfam" id="TIGR02414"/>
    </source>
</evidence>
<dbReference type="GO" id="GO:0016285">
    <property type="term" value="F:alanyl aminopeptidase activity"/>
    <property type="evidence" value="ECO:0007669"/>
    <property type="project" value="UniProtKB-EC"/>
</dbReference>
<dbReference type="InterPro" id="IPR024601">
    <property type="entry name" value="Peptidase_M1_pepN_C"/>
</dbReference>
<proteinExistence type="inferred from homology"/>
<evidence type="ECO:0000256" key="4">
    <source>
        <dbReference type="ARBA" id="ARBA00012564"/>
    </source>
</evidence>
<evidence type="ECO:0000313" key="20">
    <source>
        <dbReference type="Proteomes" id="UP000539175"/>
    </source>
</evidence>
<evidence type="ECO:0000256" key="7">
    <source>
        <dbReference type="ARBA" id="ARBA00022670"/>
    </source>
</evidence>
<dbReference type="InterPro" id="IPR012779">
    <property type="entry name" value="Peptidase_M1_pepN"/>
</dbReference>
<sequence length="911" mass="99512">MDSRQDTATPHAIHLRDHTPPAWLIDTVDLHVDLREEAATVRATLAVRRNPNAQGPNAQGPNTPGPNTQGPATALVLDGQELELLAVRVDNRLLGPDDYTLTPDRLTLTGLPDAATVEITTRTRPQDNTALEGLYKSSGNYCTQCEAEGFRKITYFLDRPDVMARYTTTIEAEQARYPVLLSNGNLTASGASATEPGRHWARWEDPWPKPCYLFALVAGSLVHIEDRFTTRSGRAVTLRIYVEPGNEAKCGHAMESLKKSMKWDEDVYGLEYDLDIFNIVAVSDFNMGAMENKSLNVFNTKYILAQPETATDTDFLGIETVVAHEYFHNWTGNRVTCRDWFQLSLKEGLTVFRDQEFSADMNSAPVKRIQDVQRLRQVQFIEDSGPTAHSVRPESYIEISNFYTPTVYEKGAEVLRLYRTLLGAAGYRKGIDLYFARHDGQAVTTDDFLAALVEANGAQVTDPLWAQFQRWYTQAGTPTVSGEGRHDAATGTYALTLRQTVPATPGQPDKLPMVIPVTLGLVGPDGRDLPLTLEGEPEGATGAGATTRTLALTAAEQTFRFTGVAQPPVPSLLRGFSAPVRLAFTQDDAALTFLMAHDSDPFNRWEAGQTLATRLILADVDARAQGGTAAPPQAYIDATAQTLARGGEDRAFAALALALPTEAYLGQQRPLVDVDGIHAARQALRRALATALNGAFLKTYDGNRTDGAFTITPEAMGRRALKNAALAYLMALDDAPARALCLAQYQGAATMTDAIAALALIADSDMAERADCLAHFADRWKGEALVMDKWFAVQALSDRPDTLERVRALLDHPSFSIRNPNKVYALVGSFAANPSKFHAADGAGYAFLADTVLTLDKLNPQVASRMVKPLARWRPYDSIRQQHARAALERIVGTAGLSRDVYEIASKSLAG</sequence>
<feature type="compositionally biased region" description="Low complexity" evidence="14">
    <location>
        <begin position="59"/>
        <end position="71"/>
    </location>
</feature>
<dbReference type="AlphaFoldDB" id="A0A7X0B1E4"/>
<evidence type="ECO:0000256" key="5">
    <source>
        <dbReference type="ARBA" id="ARBA00015611"/>
    </source>
</evidence>
<evidence type="ECO:0000256" key="9">
    <source>
        <dbReference type="ARBA" id="ARBA00022801"/>
    </source>
</evidence>
<dbReference type="SUPFAM" id="SSF63737">
    <property type="entry name" value="Leukotriene A4 hydrolase N-terminal domain"/>
    <property type="match status" value="1"/>
</dbReference>
<evidence type="ECO:0000256" key="14">
    <source>
        <dbReference type="SAM" id="MobiDB-lite"/>
    </source>
</evidence>
<organism evidence="19 20">
    <name type="scientific">Nitrospirillum iridis</name>
    <dbReference type="NCBI Taxonomy" id="765888"/>
    <lineage>
        <taxon>Bacteria</taxon>
        <taxon>Pseudomonadati</taxon>
        <taxon>Pseudomonadota</taxon>
        <taxon>Alphaproteobacteria</taxon>
        <taxon>Rhodospirillales</taxon>
        <taxon>Azospirillaceae</taxon>
        <taxon>Nitrospirillum</taxon>
    </lineage>
</organism>
<dbReference type="GO" id="GO:0008270">
    <property type="term" value="F:zinc ion binding"/>
    <property type="evidence" value="ECO:0007669"/>
    <property type="project" value="InterPro"/>
</dbReference>
<keyword evidence="10" id="KW-0862">Zinc</keyword>
<evidence type="ECO:0000256" key="2">
    <source>
        <dbReference type="ARBA" id="ARBA00001947"/>
    </source>
</evidence>
<comment type="cofactor">
    <cofactor evidence="2">
        <name>Zn(2+)</name>
        <dbReference type="ChEBI" id="CHEBI:29105"/>
    </cofactor>
</comment>
<feature type="domain" description="Aminopeptidase N-like N-terminal" evidence="18">
    <location>
        <begin position="118"/>
        <end position="213"/>
    </location>
</feature>
<keyword evidence="9 19" id="KW-0378">Hydrolase</keyword>
<reference evidence="19 20" key="1">
    <citation type="submission" date="2020-08" db="EMBL/GenBank/DDBJ databases">
        <title>Genomic Encyclopedia of Type Strains, Phase IV (KMG-IV): sequencing the most valuable type-strain genomes for metagenomic binning, comparative biology and taxonomic classification.</title>
        <authorList>
            <person name="Goeker M."/>
        </authorList>
    </citation>
    <scope>NUCLEOTIDE SEQUENCE [LARGE SCALE GENOMIC DNA]</scope>
    <source>
        <strain evidence="19 20">DSM 22198</strain>
    </source>
</reference>
<feature type="domain" description="Peptidase M1 alanyl aminopeptidase C-terminal" evidence="17">
    <location>
        <begin position="588"/>
        <end position="910"/>
    </location>
</feature>
<comment type="similarity">
    <text evidence="3">Belongs to the peptidase M1 family.</text>
</comment>
<comment type="catalytic activity">
    <reaction evidence="1">
        <text>Release of an N-terminal amino acid, Xaa-|-Yaa- from a peptide, amide or arylamide. Xaa is preferably Ala, but may be most amino acids including Pro (slow action). When a terminal hydrophobic residue is followed by a prolyl residue, the two may be released as an intact Xaa-Pro dipeptide.</text>
        <dbReference type="EC" id="3.4.11.2"/>
    </reaction>
</comment>
<dbReference type="Gene3D" id="2.60.40.1730">
    <property type="entry name" value="tricorn interacting facor f3 domain"/>
    <property type="match status" value="1"/>
</dbReference>
<dbReference type="Gene3D" id="1.25.50.10">
    <property type="entry name" value="Peptidase M1, alanyl aminopeptidase, C-terminal domain"/>
    <property type="match status" value="1"/>
</dbReference>
<dbReference type="InterPro" id="IPR045357">
    <property type="entry name" value="Aminopeptidase_N-like_N"/>
</dbReference>
<dbReference type="Gene3D" id="2.60.40.1840">
    <property type="match status" value="1"/>
</dbReference>
<dbReference type="Pfam" id="PF01433">
    <property type="entry name" value="Peptidase_M1"/>
    <property type="match status" value="1"/>
</dbReference>
<evidence type="ECO:0000256" key="1">
    <source>
        <dbReference type="ARBA" id="ARBA00000098"/>
    </source>
</evidence>
<dbReference type="Proteomes" id="UP000539175">
    <property type="component" value="Unassembled WGS sequence"/>
</dbReference>
<comment type="caution">
    <text evidence="19">The sequence shown here is derived from an EMBL/GenBank/DDBJ whole genome shotgun (WGS) entry which is preliminary data.</text>
</comment>
<evidence type="ECO:0000259" key="17">
    <source>
        <dbReference type="Pfam" id="PF17432"/>
    </source>
</evidence>
<dbReference type="Gene3D" id="3.30.2010.30">
    <property type="match status" value="1"/>
</dbReference>
<evidence type="ECO:0000313" key="19">
    <source>
        <dbReference type="EMBL" id="MBB6253998.1"/>
    </source>
</evidence>
<dbReference type="PANTHER" id="PTHR46322">
    <property type="entry name" value="PUROMYCIN-SENSITIVE AMINOPEPTIDASE"/>
    <property type="match status" value="1"/>
</dbReference>
<evidence type="ECO:0000256" key="10">
    <source>
        <dbReference type="ARBA" id="ARBA00022833"/>
    </source>
</evidence>